<keyword evidence="2" id="KW-0472">Membrane</keyword>
<dbReference type="NCBIfam" id="TIGR04383">
    <property type="entry name" value="acidic_w_LPXTA"/>
    <property type="match status" value="2"/>
</dbReference>
<keyword evidence="2" id="KW-0812">Transmembrane</keyword>
<dbReference type="EMBL" id="JACWFH010000009">
    <property type="protein sequence ID" value="MBY0097121.1"/>
    <property type="molecule type" value="Genomic_DNA"/>
</dbReference>
<feature type="coiled-coil region" evidence="1">
    <location>
        <begin position="236"/>
        <end position="270"/>
    </location>
</feature>
<dbReference type="NCBIfam" id="TIGR01167">
    <property type="entry name" value="LPXTG_anchor"/>
    <property type="match status" value="1"/>
</dbReference>
<evidence type="ECO:0000313" key="3">
    <source>
        <dbReference type="EMBL" id="MBY0097121.1"/>
    </source>
</evidence>
<dbReference type="RefSeq" id="WP_221873331.1">
    <property type="nucleotide sequence ID" value="NZ_JACWFH010000009.1"/>
</dbReference>
<dbReference type="InterPro" id="IPR030832">
    <property type="entry name" value="Acidic_LPXTA"/>
</dbReference>
<dbReference type="Proteomes" id="UP000769780">
    <property type="component" value="Unassembled WGS sequence"/>
</dbReference>
<keyword evidence="2" id="KW-1133">Transmembrane helix</keyword>
<sequence length="484" mass="55040">MWRIGRFVLCMVLIMSLVPSVGFAFSDQELANFLKTEKITEEQLNEHLLRFYESSVEELESIEEIEYMLGDKITSENLAELLNYYELDSEEDLVALLVESGEMQATDNIRDIFIYIDALDMTVDSNTGTLIAPENLQELLDENGLTIEDLKTIFTDNEDSIDNYKFIEDLEDMLYVYGRPLNDQTLQLLLSDYGLTLEQLNAILAENDDSLENYDSIDDLEYALLDYGTPITGSNLQELLETYELTREQLDQLLAQYDDAIENYETIDELYFNLIFYMILEEDSGELLNDLGIGLNKEELVNLVKHFLTIDFMDPNFMEQITEIEARLAAFGEFESANDLTPEQMTGMINLYHEMMNLFGFEAKYYLVKGDDKIALTEQEALTLENTNGYDLMIELYNLQGEFLADIILTADLFGSELIDKIGEKLDVVKTVPKEAAVSTEVVRTVNGGKLPNTAGNYVEGLLAGLALILIGGLLFRKRTVKQS</sequence>
<reference evidence="3 4" key="1">
    <citation type="submission" date="2020-07" db="EMBL/GenBank/DDBJ databases">
        <title>Fungal Genomes of the International Space Station.</title>
        <authorList>
            <person name="Seuylemezian A."/>
            <person name="Singh N.K."/>
            <person name="Wood J."/>
            <person name="Venkateswaran K."/>
        </authorList>
    </citation>
    <scope>NUCLEOTIDE SEQUENCE [LARGE SCALE GENOMIC DNA]</scope>
    <source>
        <strain evidence="3 4">PL-B2</strain>
    </source>
</reference>
<proteinExistence type="predicted"/>
<feature type="transmembrane region" description="Helical" evidence="2">
    <location>
        <begin position="458"/>
        <end position="476"/>
    </location>
</feature>
<evidence type="ECO:0000256" key="2">
    <source>
        <dbReference type="SAM" id="Phobius"/>
    </source>
</evidence>
<gene>
    <name evidence="3" type="ORF">H0185_09890</name>
</gene>
<accession>A0ABS7K4E4</accession>
<evidence type="ECO:0000313" key="4">
    <source>
        <dbReference type="Proteomes" id="UP000769780"/>
    </source>
</evidence>
<protein>
    <submittedName>
        <fullName evidence="3">Processed acidic surface protein</fullName>
    </submittedName>
</protein>
<comment type="caution">
    <text evidence="3">The sequence shown here is derived from an EMBL/GenBank/DDBJ whole genome shotgun (WGS) entry which is preliminary data.</text>
</comment>
<name>A0ABS7K4E4_9BACI</name>
<evidence type="ECO:0000256" key="1">
    <source>
        <dbReference type="SAM" id="Coils"/>
    </source>
</evidence>
<keyword evidence="1" id="KW-0175">Coiled coil</keyword>
<keyword evidence="4" id="KW-1185">Reference proteome</keyword>
<organism evidence="3 4">
    <name type="scientific">Mesobacillus maritimus</name>
    <dbReference type="NCBI Taxonomy" id="1643336"/>
    <lineage>
        <taxon>Bacteria</taxon>
        <taxon>Bacillati</taxon>
        <taxon>Bacillota</taxon>
        <taxon>Bacilli</taxon>
        <taxon>Bacillales</taxon>
        <taxon>Bacillaceae</taxon>
        <taxon>Mesobacillus</taxon>
    </lineage>
</organism>